<evidence type="ECO:0000256" key="1">
    <source>
        <dbReference type="ARBA" id="ARBA00004141"/>
    </source>
</evidence>
<keyword evidence="5 6" id="KW-0472">Membrane</keyword>
<dbReference type="Proteomes" id="UP000185936">
    <property type="component" value="Unassembled WGS sequence"/>
</dbReference>
<sequence>MIRSFLRNLYSGPIAPQLRRFVVVGIVTAGVQMVLLWAFVDRAKLHYLLGALIAIEITIILSYVLNNAWTFRKSQNTGRVEYFIGLLKTNVVRGTAIPIQLGILFLFVEWLWTPYLLANAIAIGLSGLYRYVLEARWTWG</sequence>
<gene>
    <name evidence="8" type="ORF">SAMN05421752_11945</name>
</gene>
<dbReference type="InterPro" id="IPR007267">
    <property type="entry name" value="GtrA_DPMS_TM"/>
</dbReference>
<dbReference type="GO" id="GO:0000271">
    <property type="term" value="P:polysaccharide biosynthetic process"/>
    <property type="evidence" value="ECO:0007669"/>
    <property type="project" value="InterPro"/>
</dbReference>
<evidence type="ECO:0000256" key="6">
    <source>
        <dbReference type="SAM" id="Phobius"/>
    </source>
</evidence>
<dbReference type="PANTHER" id="PTHR38459:SF1">
    <property type="entry name" value="PROPHAGE BACTOPRENOL-LINKED GLUCOSE TRANSLOCASE HOMOLOG"/>
    <property type="match status" value="1"/>
</dbReference>
<dbReference type="InterPro" id="IPR051401">
    <property type="entry name" value="GtrA_CellWall_Glycosyl"/>
</dbReference>
<feature type="transmembrane region" description="Helical" evidence="6">
    <location>
        <begin position="90"/>
        <end position="108"/>
    </location>
</feature>
<name>A0A1N7H083_9EURY</name>
<evidence type="ECO:0000256" key="3">
    <source>
        <dbReference type="ARBA" id="ARBA00022692"/>
    </source>
</evidence>
<dbReference type="Pfam" id="PF04138">
    <property type="entry name" value="GtrA_DPMS_TM"/>
    <property type="match status" value="1"/>
</dbReference>
<protein>
    <submittedName>
        <fullName evidence="8">Putative flippase GtrA (Transmembrane translocase of bactoprenol-linked glucose)</fullName>
    </submittedName>
</protein>
<dbReference type="OrthoDB" id="198107at2157"/>
<organism evidence="8 9">
    <name type="scientific">Natronorubrum thiooxidans</name>
    <dbReference type="NCBI Taxonomy" id="308853"/>
    <lineage>
        <taxon>Archaea</taxon>
        <taxon>Methanobacteriati</taxon>
        <taxon>Methanobacteriota</taxon>
        <taxon>Stenosarchaea group</taxon>
        <taxon>Halobacteria</taxon>
        <taxon>Halobacteriales</taxon>
        <taxon>Natrialbaceae</taxon>
        <taxon>Natronorubrum</taxon>
    </lineage>
</organism>
<evidence type="ECO:0000256" key="2">
    <source>
        <dbReference type="ARBA" id="ARBA00009399"/>
    </source>
</evidence>
<keyword evidence="3 6" id="KW-0812">Transmembrane</keyword>
<comment type="subcellular location">
    <subcellularLocation>
        <location evidence="1">Membrane</location>
        <topology evidence="1">Multi-pass membrane protein</topology>
    </subcellularLocation>
</comment>
<proteinExistence type="inferred from homology"/>
<feature type="transmembrane region" description="Helical" evidence="6">
    <location>
        <begin position="46"/>
        <end position="69"/>
    </location>
</feature>
<feature type="domain" description="GtrA/DPMS transmembrane" evidence="7">
    <location>
        <begin position="20"/>
        <end position="139"/>
    </location>
</feature>
<evidence type="ECO:0000259" key="7">
    <source>
        <dbReference type="Pfam" id="PF04138"/>
    </source>
</evidence>
<comment type="similarity">
    <text evidence="2">Belongs to the GtrA family.</text>
</comment>
<evidence type="ECO:0000313" key="9">
    <source>
        <dbReference type="Proteomes" id="UP000185936"/>
    </source>
</evidence>
<evidence type="ECO:0000256" key="4">
    <source>
        <dbReference type="ARBA" id="ARBA00022989"/>
    </source>
</evidence>
<evidence type="ECO:0000313" key="8">
    <source>
        <dbReference type="EMBL" id="SIS18235.1"/>
    </source>
</evidence>
<keyword evidence="4 6" id="KW-1133">Transmembrane helix</keyword>
<accession>A0A1N7H083</accession>
<dbReference type="RefSeq" id="WP_076610669.1">
    <property type="nucleotide sequence ID" value="NZ_FTNR01000019.1"/>
</dbReference>
<dbReference type="AlphaFoldDB" id="A0A1N7H083"/>
<dbReference type="EMBL" id="FTNR01000019">
    <property type="protein sequence ID" value="SIS18235.1"/>
    <property type="molecule type" value="Genomic_DNA"/>
</dbReference>
<dbReference type="GO" id="GO:0005886">
    <property type="term" value="C:plasma membrane"/>
    <property type="evidence" value="ECO:0007669"/>
    <property type="project" value="TreeGrafter"/>
</dbReference>
<feature type="transmembrane region" description="Helical" evidence="6">
    <location>
        <begin position="21"/>
        <end position="40"/>
    </location>
</feature>
<feature type="transmembrane region" description="Helical" evidence="6">
    <location>
        <begin position="114"/>
        <end position="133"/>
    </location>
</feature>
<evidence type="ECO:0000256" key="5">
    <source>
        <dbReference type="ARBA" id="ARBA00023136"/>
    </source>
</evidence>
<keyword evidence="9" id="KW-1185">Reference proteome</keyword>
<dbReference type="PANTHER" id="PTHR38459">
    <property type="entry name" value="PROPHAGE BACTOPRENOL-LINKED GLUCOSE TRANSLOCASE HOMOLOG"/>
    <property type="match status" value="1"/>
</dbReference>
<dbReference type="STRING" id="308853.SAMN05421752_11945"/>
<reference evidence="9" key="1">
    <citation type="submission" date="2017-01" db="EMBL/GenBank/DDBJ databases">
        <authorList>
            <person name="Varghese N."/>
            <person name="Submissions S."/>
        </authorList>
    </citation>
    <scope>NUCLEOTIDE SEQUENCE [LARGE SCALE GENOMIC DNA]</scope>
    <source>
        <strain evidence="9">type strain: HArc-</strain>
    </source>
</reference>